<reference evidence="2" key="1">
    <citation type="journal article" date="2021" name="Nat. Commun.">
        <title>Genetic determinants of endophytism in the Arabidopsis root mycobiome.</title>
        <authorList>
            <person name="Mesny F."/>
            <person name="Miyauchi S."/>
            <person name="Thiergart T."/>
            <person name="Pickel B."/>
            <person name="Atanasova L."/>
            <person name="Karlsson M."/>
            <person name="Huettel B."/>
            <person name="Barry K.W."/>
            <person name="Haridas S."/>
            <person name="Chen C."/>
            <person name="Bauer D."/>
            <person name="Andreopoulos W."/>
            <person name="Pangilinan J."/>
            <person name="LaButti K."/>
            <person name="Riley R."/>
            <person name="Lipzen A."/>
            <person name="Clum A."/>
            <person name="Drula E."/>
            <person name="Henrissat B."/>
            <person name="Kohler A."/>
            <person name="Grigoriev I.V."/>
            <person name="Martin F.M."/>
            <person name="Hacquard S."/>
        </authorList>
    </citation>
    <scope>NUCLEOTIDE SEQUENCE</scope>
    <source>
        <strain evidence="2">MPI-SDFR-AT-0120</strain>
    </source>
</reference>
<name>A0A8K0VZF8_9PLEO</name>
<evidence type="ECO:0000256" key="1">
    <source>
        <dbReference type="SAM" id="Phobius"/>
    </source>
</evidence>
<keyword evidence="1" id="KW-0812">Transmembrane</keyword>
<proteinExistence type="predicted"/>
<evidence type="ECO:0000313" key="3">
    <source>
        <dbReference type="Proteomes" id="UP000813461"/>
    </source>
</evidence>
<accession>A0A8K0VZF8</accession>
<evidence type="ECO:0000313" key="2">
    <source>
        <dbReference type="EMBL" id="KAH7088315.1"/>
    </source>
</evidence>
<keyword evidence="1" id="KW-0472">Membrane</keyword>
<organism evidence="2 3">
    <name type="scientific">Paraphoma chrysanthemicola</name>
    <dbReference type="NCBI Taxonomy" id="798071"/>
    <lineage>
        <taxon>Eukaryota</taxon>
        <taxon>Fungi</taxon>
        <taxon>Dikarya</taxon>
        <taxon>Ascomycota</taxon>
        <taxon>Pezizomycotina</taxon>
        <taxon>Dothideomycetes</taxon>
        <taxon>Pleosporomycetidae</taxon>
        <taxon>Pleosporales</taxon>
        <taxon>Pleosporineae</taxon>
        <taxon>Phaeosphaeriaceae</taxon>
        <taxon>Paraphoma</taxon>
    </lineage>
</organism>
<protein>
    <submittedName>
        <fullName evidence="2">Uncharacterized protein</fullName>
    </submittedName>
</protein>
<comment type="caution">
    <text evidence="2">The sequence shown here is derived from an EMBL/GenBank/DDBJ whole genome shotgun (WGS) entry which is preliminary data.</text>
</comment>
<sequence length="486" mass="54454">MASPYAVDSKAPYGSIGWKFVGDQAVHLDANKEENSTTRLRWLSKPIQVLLIAILLSIFVIEMYWGDFHAALMKVSQPLQGVTDLVELQKQRVQYEGCSPIAASLSRHFGFNVSQHDSPAGEWHFIDSTRAESRGRVRGEVNLRRGHPLQDSDIEVRVIVNSTEEGGLQNFILNTTESTLSLDYLPSGGKDLCTDIQVMIYLRPEVEFRQNSLELRSEILHMWVHGSLAWKIDNLILHTSYGDSTFEGTRLPEPLITHNISVSSVAGTIFGWYPADGNLDIRNDKNMIGFFLVARYDRPFSPESISISSKSGTIDIRSIFEYWGSRPMAHTTNIHSESGNIWLGIPHGSITNVSSQSGNIAAYLKPWGASSPDDISEFYTSTQIGNTRIYLTDMDLDTPKKYFNPLLNTTSKHTARTGRMEICYPYSWYGEAEARIDSGSLMFDSSSLEEIERGDGWVKARRGNKGESRLEAYVESGEMEVLLGLC</sequence>
<dbReference type="AlphaFoldDB" id="A0A8K0VZF8"/>
<keyword evidence="3" id="KW-1185">Reference proteome</keyword>
<dbReference type="Proteomes" id="UP000813461">
    <property type="component" value="Unassembled WGS sequence"/>
</dbReference>
<keyword evidence="1" id="KW-1133">Transmembrane helix</keyword>
<dbReference type="OrthoDB" id="3539644at2759"/>
<dbReference type="EMBL" id="JAGMVJ010000008">
    <property type="protein sequence ID" value="KAH7088315.1"/>
    <property type="molecule type" value="Genomic_DNA"/>
</dbReference>
<gene>
    <name evidence="2" type="ORF">FB567DRAFT_524127</name>
</gene>
<feature type="transmembrane region" description="Helical" evidence="1">
    <location>
        <begin position="49"/>
        <end position="66"/>
    </location>
</feature>